<protein>
    <recommendedName>
        <fullName evidence="7 11">Ribosomal RNA large subunit methyltransferase E</fullName>
        <ecNumber evidence="6 11">2.1.1.166</ecNumber>
    </recommendedName>
    <alternativeName>
        <fullName evidence="9 11">23S rRNA Um2552 methyltransferase</fullName>
    </alternativeName>
    <alternativeName>
        <fullName evidence="8 11">rRNA (uridine-2'-O-)-methyltransferase</fullName>
    </alternativeName>
</protein>
<comment type="catalytic activity">
    <reaction evidence="10 11">
        <text>uridine(2552) in 23S rRNA + S-adenosyl-L-methionine = 2'-O-methyluridine(2552) in 23S rRNA + S-adenosyl-L-homocysteine + H(+)</text>
        <dbReference type="Rhea" id="RHEA:42720"/>
        <dbReference type="Rhea" id="RHEA-COMP:10202"/>
        <dbReference type="Rhea" id="RHEA-COMP:10203"/>
        <dbReference type="ChEBI" id="CHEBI:15378"/>
        <dbReference type="ChEBI" id="CHEBI:57856"/>
        <dbReference type="ChEBI" id="CHEBI:59789"/>
        <dbReference type="ChEBI" id="CHEBI:65315"/>
        <dbReference type="ChEBI" id="CHEBI:74478"/>
        <dbReference type="EC" id="2.1.1.166"/>
    </reaction>
</comment>
<comment type="similarity">
    <text evidence="11">Belongs to the class I-like SAM-binding methyltransferase superfamily. RNA methyltransferase RlmE family.</text>
</comment>
<dbReference type="EC" id="2.1.1.166" evidence="6 11"/>
<organism evidence="14 15">
    <name type="scientific">Myxococcus llanfairpwllgwyngyllgogerychwyrndrobwllllantysiliogogogochensis</name>
    <dbReference type="NCBI Taxonomy" id="2590453"/>
    <lineage>
        <taxon>Bacteria</taxon>
        <taxon>Pseudomonadati</taxon>
        <taxon>Myxococcota</taxon>
        <taxon>Myxococcia</taxon>
        <taxon>Myxococcales</taxon>
        <taxon>Cystobacterineae</taxon>
        <taxon>Myxococcaceae</taxon>
        <taxon>Myxococcus</taxon>
    </lineage>
</organism>
<proteinExistence type="inferred from homology"/>
<dbReference type="InterPro" id="IPR002877">
    <property type="entry name" value="RNA_MeTrfase_FtsJ_dom"/>
</dbReference>
<evidence type="ECO:0000256" key="5">
    <source>
        <dbReference type="ARBA" id="ARBA00037569"/>
    </source>
</evidence>
<keyword evidence="1 11" id="KW-0698">rRNA processing</keyword>
<evidence type="ECO:0000256" key="1">
    <source>
        <dbReference type="ARBA" id="ARBA00022552"/>
    </source>
</evidence>
<evidence type="ECO:0000256" key="3">
    <source>
        <dbReference type="ARBA" id="ARBA00022679"/>
    </source>
</evidence>
<feature type="binding site" evidence="11">
    <location>
        <position position="59"/>
    </location>
    <ligand>
        <name>S-adenosyl-L-methionine</name>
        <dbReference type="ChEBI" id="CHEBI:59789"/>
    </ligand>
</feature>
<dbReference type="PIRSF" id="PIRSF005461">
    <property type="entry name" value="23S_rRNA_mtase"/>
    <property type="match status" value="1"/>
</dbReference>
<gene>
    <name evidence="11" type="primary">rlmE</name>
    <name evidence="11" type="synonym">ftsJ</name>
    <name evidence="11" type="synonym">rrmJ</name>
    <name evidence="14" type="ORF">FJV41_24290</name>
</gene>
<dbReference type="Gene3D" id="3.40.50.150">
    <property type="entry name" value="Vaccinia Virus protein VP39"/>
    <property type="match status" value="1"/>
</dbReference>
<evidence type="ECO:0000256" key="2">
    <source>
        <dbReference type="ARBA" id="ARBA00022603"/>
    </source>
</evidence>
<feature type="active site" description="Proton acceptor" evidence="11 12">
    <location>
        <position position="161"/>
    </location>
</feature>
<name>A0A540WWE8_9BACT</name>
<comment type="subcellular location">
    <subcellularLocation>
        <location evidence="11">Cytoplasm</location>
    </subcellularLocation>
</comment>
<keyword evidence="11" id="KW-0963">Cytoplasm</keyword>
<dbReference type="InterPro" id="IPR015507">
    <property type="entry name" value="rRNA-MeTfrase_E"/>
</dbReference>
<dbReference type="PANTHER" id="PTHR10920:SF13">
    <property type="entry name" value="PRE-RRNA 2'-O-RIBOSE RNA METHYLTRANSFERASE FTSJ3"/>
    <property type="match status" value="1"/>
</dbReference>
<dbReference type="Proteomes" id="UP000315369">
    <property type="component" value="Unassembled WGS sequence"/>
</dbReference>
<feature type="binding site" evidence="11">
    <location>
        <position position="79"/>
    </location>
    <ligand>
        <name>S-adenosyl-L-methionine</name>
        <dbReference type="ChEBI" id="CHEBI:59789"/>
    </ligand>
</feature>
<evidence type="ECO:0000256" key="9">
    <source>
        <dbReference type="ARBA" id="ARBA00042745"/>
    </source>
</evidence>
<accession>A0A540WWE8</accession>
<dbReference type="GO" id="GO:0008650">
    <property type="term" value="F:rRNA (uridine-2'-O-)-methyltransferase activity"/>
    <property type="evidence" value="ECO:0007669"/>
    <property type="project" value="UniProtKB-UniRule"/>
</dbReference>
<evidence type="ECO:0000256" key="11">
    <source>
        <dbReference type="HAMAP-Rule" id="MF_01547"/>
    </source>
</evidence>
<feature type="binding site" evidence="11">
    <location>
        <position position="61"/>
    </location>
    <ligand>
        <name>S-adenosyl-L-methionine</name>
        <dbReference type="ChEBI" id="CHEBI:59789"/>
    </ligand>
</feature>
<dbReference type="AlphaFoldDB" id="A0A540WWE8"/>
<keyword evidence="2 11" id="KW-0489">Methyltransferase</keyword>
<evidence type="ECO:0000256" key="4">
    <source>
        <dbReference type="ARBA" id="ARBA00022691"/>
    </source>
</evidence>
<dbReference type="SUPFAM" id="SSF53335">
    <property type="entry name" value="S-adenosyl-L-methionine-dependent methyltransferases"/>
    <property type="match status" value="1"/>
</dbReference>
<evidence type="ECO:0000256" key="6">
    <source>
        <dbReference type="ARBA" id="ARBA00038861"/>
    </source>
</evidence>
<feature type="binding site" evidence="11">
    <location>
        <position position="121"/>
    </location>
    <ligand>
        <name>S-adenosyl-L-methionine</name>
        <dbReference type="ChEBI" id="CHEBI:59789"/>
    </ligand>
</feature>
<keyword evidence="3 11" id="KW-0808">Transferase</keyword>
<feature type="binding site" evidence="11">
    <location>
        <position position="97"/>
    </location>
    <ligand>
        <name>S-adenosyl-L-methionine</name>
        <dbReference type="ChEBI" id="CHEBI:59789"/>
    </ligand>
</feature>
<evidence type="ECO:0000256" key="7">
    <source>
        <dbReference type="ARBA" id="ARBA00041129"/>
    </source>
</evidence>
<reference evidence="14 15" key="1">
    <citation type="submission" date="2019-06" db="EMBL/GenBank/DDBJ databases">
        <authorList>
            <person name="Livingstone P."/>
            <person name="Whitworth D."/>
        </authorList>
    </citation>
    <scope>NUCLEOTIDE SEQUENCE [LARGE SCALE GENOMIC DNA]</scope>
    <source>
        <strain evidence="14 15">AM401</strain>
    </source>
</reference>
<dbReference type="HAMAP" id="MF_01547">
    <property type="entry name" value="RNA_methyltr_E"/>
    <property type="match status" value="1"/>
</dbReference>
<dbReference type="EMBL" id="VIFM01000103">
    <property type="protein sequence ID" value="TQF13332.1"/>
    <property type="molecule type" value="Genomic_DNA"/>
</dbReference>
<keyword evidence="15" id="KW-1185">Reference proteome</keyword>
<dbReference type="OrthoDB" id="9790080at2"/>
<evidence type="ECO:0000259" key="13">
    <source>
        <dbReference type="Pfam" id="PF01728"/>
    </source>
</evidence>
<dbReference type="Pfam" id="PF01728">
    <property type="entry name" value="FtsJ"/>
    <property type="match status" value="1"/>
</dbReference>
<dbReference type="InterPro" id="IPR029063">
    <property type="entry name" value="SAM-dependent_MTases_sf"/>
</dbReference>
<dbReference type="GO" id="GO:0005737">
    <property type="term" value="C:cytoplasm"/>
    <property type="evidence" value="ECO:0007669"/>
    <property type="project" value="UniProtKB-SubCell"/>
</dbReference>
<evidence type="ECO:0000313" key="15">
    <source>
        <dbReference type="Proteomes" id="UP000315369"/>
    </source>
</evidence>
<evidence type="ECO:0000256" key="8">
    <source>
        <dbReference type="ARBA" id="ARBA00041995"/>
    </source>
</evidence>
<dbReference type="PANTHER" id="PTHR10920">
    <property type="entry name" value="RIBOSOMAL RNA METHYLTRANSFERASE"/>
    <property type="match status" value="1"/>
</dbReference>
<comment type="caution">
    <text evidence="14">The sequence shown here is derived from an EMBL/GenBank/DDBJ whole genome shotgun (WGS) entry which is preliminary data.</text>
</comment>
<comment type="function">
    <text evidence="5 11">Specifically methylates the uridine in position 2552 of 23S rRNA at the 2'-O position of the ribose in the fully assembled 50S ribosomal subunit.</text>
</comment>
<sequence>MVGSPSDMGKPYRPKDHYFQKAKQEGLRARSAFKVDELIKRFPMVKKGHVVLDLGAAPGGFLQILAEAVGASGQVIGVDIVAIRPFTQRHVRTAVLDVLADDFDAKLTAMHDGLFDAVISDMAPKTSGIKATDEARSLRLAGKALELAVARGRPGSSFVAKVFMGGDFEDFRNQVRALFEEVKVVRPEATRGASMEVYLVGLRRKAPSGEATPTS</sequence>
<dbReference type="InterPro" id="IPR050082">
    <property type="entry name" value="RNA_methyltr_RlmE"/>
</dbReference>
<evidence type="ECO:0000256" key="12">
    <source>
        <dbReference type="PIRSR" id="PIRSR005461-1"/>
    </source>
</evidence>
<keyword evidence="4 11" id="KW-0949">S-adenosyl-L-methionine</keyword>
<feature type="domain" description="Ribosomal RNA methyltransferase FtsJ" evidence="13">
    <location>
        <begin position="28"/>
        <end position="204"/>
    </location>
</feature>
<evidence type="ECO:0000313" key="14">
    <source>
        <dbReference type="EMBL" id="TQF13332.1"/>
    </source>
</evidence>
<evidence type="ECO:0000256" key="10">
    <source>
        <dbReference type="ARBA" id="ARBA00048970"/>
    </source>
</evidence>